<keyword evidence="1" id="KW-0489">Methyltransferase</keyword>
<dbReference type="Pfam" id="PF13489">
    <property type="entry name" value="Methyltransf_23"/>
    <property type="match status" value="1"/>
</dbReference>
<proteinExistence type="predicted"/>
<comment type="caution">
    <text evidence="1">The sequence shown here is derived from an EMBL/GenBank/DDBJ whole genome shotgun (WGS) entry which is preliminary data.</text>
</comment>
<dbReference type="GO" id="GO:0008168">
    <property type="term" value="F:methyltransferase activity"/>
    <property type="evidence" value="ECO:0007669"/>
    <property type="project" value="UniProtKB-KW"/>
</dbReference>
<name>A0A7K1S6W2_9BACT</name>
<organism evidence="1 2">
    <name type="scientific">Spirosoma arboris</name>
    <dbReference type="NCBI Taxonomy" id="2682092"/>
    <lineage>
        <taxon>Bacteria</taxon>
        <taxon>Pseudomonadati</taxon>
        <taxon>Bacteroidota</taxon>
        <taxon>Cytophagia</taxon>
        <taxon>Cytophagales</taxon>
        <taxon>Cytophagaceae</taxon>
        <taxon>Spirosoma</taxon>
    </lineage>
</organism>
<evidence type="ECO:0000313" key="1">
    <source>
        <dbReference type="EMBL" id="MVM29567.1"/>
    </source>
</evidence>
<evidence type="ECO:0000313" key="2">
    <source>
        <dbReference type="Proteomes" id="UP000436006"/>
    </source>
</evidence>
<protein>
    <submittedName>
        <fullName evidence="1">Methyltransferase domain-containing protein</fullName>
    </submittedName>
</protein>
<dbReference type="AlphaFoldDB" id="A0A7K1S6W2"/>
<dbReference type="Proteomes" id="UP000436006">
    <property type="component" value="Unassembled WGS sequence"/>
</dbReference>
<dbReference type="EMBL" id="WPIN01000002">
    <property type="protein sequence ID" value="MVM29567.1"/>
    <property type="molecule type" value="Genomic_DNA"/>
</dbReference>
<dbReference type="Gene3D" id="3.40.50.150">
    <property type="entry name" value="Vaccinia Virus protein VP39"/>
    <property type="match status" value="1"/>
</dbReference>
<gene>
    <name evidence="1" type="ORF">GO755_05950</name>
</gene>
<accession>A0A7K1S6W2</accession>
<keyword evidence="1" id="KW-0808">Transferase</keyword>
<keyword evidence="2" id="KW-1185">Reference proteome</keyword>
<dbReference type="GO" id="GO:0032259">
    <property type="term" value="P:methylation"/>
    <property type="evidence" value="ECO:0007669"/>
    <property type="project" value="UniProtKB-KW"/>
</dbReference>
<dbReference type="SUPFAM" id="SSF53335">
    <property type="entry name" value="S-adenosyl-L-methionine-dependent methyltransferases"/>
    <property type="match status" value="1"/>
</dbReference>
<sequence>MKCSICESTALPYCSAEMLGKYVVQYFRCGQCQYIFTETPYWLDEAYNSAITKLDIGLVMRNEYMVPIVRSIINRWFDTNGKFIDYGGGYGMLVRMMRDRGFDFYRQDIYCDNLYAELFDITDIPPFKAELLTAFEVFEHLINPVAELENMLELSDTILFSTMIQPSPDVSPKSWWYFTPETGQHIALYSRASLQALADRFGLNYNWNNQDIHLFSRQKINNSLFKIITHPRWGGWYNKIVGERPSLLRKDFLLVQKRLQASFLPPTN</sequence>
<reference evidence="1 2" key="1">
    <citation type="submission" date="2019-12" db="EMBL/GenBank/DDBJ databases">
        <title>Spirosoma sp. HMF4905 genome sequencing and assembly.</title>
        <authorList>
            <person name="Kang H."/>
            <person name="Cha I."/>
            <person name="Kim H."/>
            <person name="Joh K."/>
        </authorList>
    </citation>
    <scope>NUCLEOTIDE SEQUENCE [LARGE SCALE GENOMIC DNA]</scope>
    <source>
        <strain evidence="1 2">HMF4905</strain>
    </source>
</reference>
<dbReference type="InterPro" id="IPR029063">
    <property type="entry name" value="SAM-dependent_MTases_sf"/>
</dbReference>